<dbReference type="InterPro" id="IPR011257">
    <property type="entry name" value="DNA_glycosylase"/>
</dbReference>
<dbReference type="EMBL" id="DRUB01000018">
    <property type="protein sequence ID" value="HHR95371.1"/>
    <property type="molecule type" value="Genomic_DNA"/>
</dbReference>
<dbReference type="Gene3D" id="1.10.340.30">
    <property type="entry name" value="Hypothetical protein, domain 2"/>
    <property type="match status" value="1"/>
</dbReference>
<accession>A0A7C5UTX1</accession>
<name>A0A7C5UTX1_9CREN</name>
<gene>
    <name evidence="1" type="ORF">ENL47_00710</name>
</gene>
<proteinExistence type="predicted"/>
<dbReference type="Pfam" id="PF09171">
    <property type="entry name" value="AGOG"/>
    <property type="match status" value="1"/>
</dbReference>
<keyword evidence="1" id="KW-0456">Lyase</keyword>
<evidence type="ECO:0000313" key="1">
    <source>
        <dbReference type="EMBL" id="HHR95371.1"/>
    </source>
</evidence>
<organism evidence="1">
    <name type="scientific">Ignisphaera aggregans</name>
    <dbReference type="NCBI Taxonomy" id="334771"/>
    <lineage>
        <taxon>Archaea</taxon>
        <taxon>Thermoproteota</taxon>
        <taxon>Thermoprotei</taxon>
        <taxon>Desulfurococcales</taxon>
        <taxon>Desulfurococcaceae</taxon>
        <taxon>Ignisphaera</taxon>
    </lineage>
</organism>
<dbReference type="GO" id="GO:0006281">
    <property type="term" value="P:DNA repair"/>
    <property type="evidence" value="ECO:0007669"/>
    <property type="project" value="InterPro"/>
</dbReference>
<dbReference type="GO" id="GO:0016799">
    <property type="term" value="F:hydrolase activity, hydrolyzing N-glycosyl compounds"/>
    <property type="evidence" value="ECO:0007669"/>
    <property type="project" value="InterPro"/>
</dbReference>
<protein>
    <submittedName>
        <fullName evidence="1">N-glycosylase/DNA lyase</fullName>
    </submittedName>
</protein>
<sequence length="88" mass="10602">MRYKINYDRIEIISDVFKILGINKIKMIEVCDIQFHVAKQLSMLCPQISKYLLYLNSLVSYRLMYHGEKFWVIFTQYVSEKCIHISVF</sequence>
<dbReference type="InterPro" id="IPR015254">
    <property type="entry name" value="AGOG-like"/>
</dbReference>
<dbReference type="AlphaFoldDB" id="A0A7C5UTX1"/>
<dbReference type="GO" id="GO:0016829">
    <property type="term" value="F:lyase activity"/>
    <property type="evidence" value="ECO:0007669"/>
    <property type="project" value="UniProtKB-KW"/>
</dbReference>
<reference evidence="1" key="1">
    <citation type="journal article" date="2020" name="mSystems">
        <title>Genome- and Community-Level Interaction Insights into Carbon Utilization and Element Cycling Functions of Hydrothermarchaeota in Hydrothermal Sediment.</title>
        <authorList>
            <person name="Zhou Z."/>
            <person name="Liu Y."/>
            <person name="Xu W."/>
            <person name="Pan J."/>
            <person name="Luo Z.H."/>
            <person name="Li M."/>
        </authorList>
    </citation>
    <scope>NUCLEOTIDE SEQUENCE [LARGE SCALE GENOMIC DNA]</scope>
    <source>
        <strain evidence="1">SpSt-1</strain>
    </source>
</reference>
<comment type="caution">
    <text evidence="1">The sequence shown here is derived from an EMBL/GenBank/DDBJ whole genome shotgun (WGS) entry which is preliminary data.</text>
</comment>
<dbReference type="GO" id="GO:0003906">
    <property type="term" value="F:DNA-(apurinic or apyrimidinic site) endonuclease activity"/>
    <property type="evidence" value="ECO:0007669"/>
    <property type="project" value="InterPro"/>
</dbReference>
<dbReference type="SUPFAM" id="SSF48150">
    <property type="entry name" value="DNA-glycosylase"/>
    <property type="match status" value="1"/>
</dbReference>